<dbReference type="EMBL" id="NMUH01001929">
    <property type="protein sequence ID" value="MQL96563.1"/>
    <property type="molecule type" value="Genomic_DNA"/>
</dbReference>
<comment type="caution">
    <text evidence="3">The sequence shown here is derived from an EMBL/GenBank/DDBJ whole genome shotgun (WGS) entry which is preliminary data.</text>
</comment>
<dbReference type="Proteomes" id="UP000652761">
    <property type="component" value="Unassembled WGS sequence"/>
</dbReference>
<dbReference type="AlphaFoldDB" id="A0A843VWN0"/>
<sequence>MDPDSFQSTMSSLAFGNVMAAAARDYKKVGPFFLGASCLSFSLLILTSPSAIANASSWILSAQAAKPSSCFLAKSPSDAYSFALRISSAYAKIWVEVLSQQKAQPSSATNPEVDLDELMDDPELERLHADRIAALKKEAEKREALKRKGHGEFREVTEGDFLGEVTGSERVICHFYHREFYRCKIMDKHLKALAPRYVDTKFMKLDAENAPFFVAKLAVKTLPCVILFRKGIAIDRLVGFQDLGSKDDFSTKTLENVLIRKGILDAQKEEKDDDDDDDGGSRSRTVRSSTIHDSDSD</sequence>
<dbReference type="InterPro" id="IPR036249">
    <property type="entry name" value="Thioredoxin-like_sf"/>
</dbReference>
<dbReference type="Pfam" id="PF00085">
    <property type="entry name" value="Thioredoxin"/>
    <property type="match status" value="1"/>
</dbReference>
<keyword evidence="4" id="KW-1185">Reference proteome</keyword>
<evidence type="ECO:0000313" key="4">
    <source>
        <dbReference type="Proteomes" id="UP000652761"/>
    </source>
</evidence>
<reference evidence="3" key="1">
    <citation type="submission" date="2017-07" db="EMBL/GenBank/DDBJ databases">
        <title>Taro Niue Genome Assembly and Annotation.</title>
        <authorList>
            <person name="Atibalentja N."/>
            <person name="Keating K."/>
            <person name="Fields C.J."/>
        </authorList>
    </citation>
    <scope>NUCLEOTIDE SEQUENCE</scope>
    <source>
        <strain evidence="3">Niue_2</strain>
        <tissue evidence="3">Leaf</tissue>
    </source>
</reference>
<gene>
    <name evidence="3" type="ORF">Taro_029240</name>
</gene>
<dbReference type="SUPFAM" id="SSF52833">
    <property type="entry name" value="Thioredoxin-like"/>
    <property type="match status" value="1"/>
</dbReference>
<dbReference type="InterPro" id="IPR013766">
    <property type="entry name" value="Thioredoxin_domain"/>
</dbReference>
<name>A0A843VWN0_COLES</name>
<evidence type="ECO:0000259" key="2">
    <source>
        <dbReference type="Pfam" id="PF00085"/>
    </source>
</evidence>
<dbReference type="CDD" id="cd02989">
    <property type="entry name" value="Phd_like_TxnDC9"/>
    <property type="match status" value="1"/>
</dbReference>
<dbReference type="Gene3D" id="3.40.30.10">
    <property type="entry name" value="Glutaredoxin"/>
    <property type="match status" value="1"/>
</dbReference>
<organism evidence="3 4">
    <name type="scientific">Colocasia esculenta</name>
    <name type="common">Wild taro</name>
    <name type="synonym">Arum esculentum</name>
    <dbReference type="NCBI Taxonomy" id="4460"/>
    <lineage>
        <taxon>Eukaryota</taxon>
        <taxon>Viridiplantae</taxon>
        <taxon>Streptophyta</taxon>
        <taxon>Embryophyta</taxon>
        <taxon>Tracheophyta</taxon>
        <taxon>Spermatophyta</taxon>
        <taxon>Magnoliopsida</taxon>
        <taxon>Liliopsida</taxon>
        <taxon>Araceae</taxon>
        <taxon>Aroideae</taxon>
        <taxon>Colocasieae</taxon>
        <taxon>Colocasia</taxon>
    </lineage>
</organism>
<feature type="region of interest" description="Disordered" evidence="1">
    <location>
        <begin position="268"/>
        <end position="297"/>
    </location>
</feature>
<evidence type="ECO:0000313" key="3">
    <source>
        <dbReference type="EMBL" id="MQL96563.1"/>
    </source>
</evidence>
<protein>
    <recommendedName>
        <fullName evidence="2">Thioredoxin domain-containing protein</fullName>
    </recommendedName>
</protein>
<dbReference type="OrthoDB" id="10257948at2759"/>
<feature type="domain" description="Thioredoxin" evidence="2">
    <location>
        <begin position="155"/>
        <end position="241"/>
    </location>
</feature>
<dbReference type="PANTHER" id="PTHR21148">
    <property type="entry name" value="THIOREDOXIN DOMAIN-CONTAINING PROTEIN 9"/>
    <property type="match status" value="1"/>
</dbReference>
<evidence type="ECO:0000256" key="1">
    <source>
        <dbReference type="SAM" id="MobiDB-lite"/>
    </source>
</evidence>
<proteinExistence type="predicted"/>
<accession>A0A843VWN0</accession>